<proteinExistence type="predicted"/>
<dbReference type="InterPro" id="IPR050266">
    <property type="entry name" value="AB_hydrolase_sf"/>
</dbReference>
<dbReference type="Pfam" id="PF00561">
    <property type="entry name" value="Abhydrolase_1"/>
    <property type="match status" value="1"/>
</dbReference>
<feature type="domain" description="AB hydrolase-1" evidence="2">
    <location>
        <begin position="59"/>
        <end position="162"/>
    </location>
</feature>
<evidence type="ECO:0000313" key="4">
    <source>
        <dbReference type="Proteomes" id="UP000293995"/>
    </source>
</evidence>
<evidence type="ECO:0000259" key="2">
    <source>
        <dbReference type="Pfam" id="PF00561"/>
    </source>
</evidence>
<organism evidence="3 4">
    <name type="scientific">Microbacterium protaetiae</name>
    <dbReference type="NCBI Taxonomy" id="2509458"/>
    <lineage>
        <taxon>Bacteria</taxon>
        <taxon>Bacillati</taxon>
        <taxon>Actinomycetota</taxon>
        <taxon>Actinomycetes</taxon>
        <taxon>Micrococcales</taxon>
        <taxon>Microbacteriaceae</taxon>
        <taxon>Microbacterium</taxon>
    </lineage>
</organism>
<reference evidence="3 4" key="1">
    <citation type="submission" date="2019-01" db="EMBL/GenBank/DDBJ databases">
        <title>Genome sequencing of strain DFW100M-13.</title>
        <authorList>
            <person name="Heo J."/>
            <person name="Kim S.-J."/>
            <person name="Kim J.-S."/>
            <person name="Hong S.-B."/>
            <person name="Kwon S.-W."/>
        </authorList>
    </citation>
    <scope>NUCLEOTIDE SEQUENCE [LARGE SCALE GENOMIC DNA]</scope>
    <source>
        <strain evidence="3 4">DFW100M-13</strain>
    </source>
</reference>
<dbReference type="GO" id="GO:0016020">
    <property type="term" value="C:membrane"/>
    <property type="evidence" value="ECO:0007669"/>
    <property type="project" value="TreeGrafter"/>
</dbReference>
<dbReference type="InterPro" id="IPR029058">
    <property type="entry name" value="AB_hydrolase_fold"/>
</dbReference>
<dbReference type="PANTHER" id="PTHR43798:SF31">
    <property type="entry name" value="AB HYDROLASE SUPERFAMILY PROTEIN YCLE"/>
    <property type="match status" value="1"/>
</dbReference>
<dbReference type="GO" id="GO:0016787">
    <property type="term" value="F:hydrolase activity"/>
    <property type="evidence" value="ECO:0007669"/>
    <property type="project" value="UniProtKB-KW"/>
</dbReference>
<dbReference type="InterPro" id="IPR000073">
    <property type="entry name" value="AB_hydrolase_1"/>
</dbReference>
<dbReference type="Proteomes" id="UP000293995">
    <property type="component" value="Chromosome"/>
</dbReference>
<dbReference type="EMBL" id="CP035494">
    <property type="protein sequence ID" value="QAY59929.1"/>
    <property type="molecule type" value="Genomic_DNA"/>
</dbReference>
<accession>A0A4P6EFL3</accession>
<dbReference type="AlphaFoldDB" id="A0A4P6EFL3"/>
<protein>
    <submittedName>
        <fullName evidence="3">Alpha/beta hydrolase</fullName>
    </submittedName>
</protein>
<keyword evidence="1 3" id="KW-0378">Hydrolase</keyword>
<dbReference type="PANTHER" id="PTHR43798">
    <property type="entry name" value="MONOACYLGLYCEROL LIPASE"/>
    <property type="match status" value="1"/>
</dbReference>
<dbReference type="RefSeq" id="WP_129388285.1">
    <property type="nucleotide sequence ID" value="NZ_CP035494.1"/>
</dbReference>
<name>A0A4P6EFL3_9MICO</name>
<dbReference type="SUPFAM" id="SSF53474">
    <property type="entry name" value="alpha/beta-Hydrolases"/>
    <property type="match status" value="1"/>
</dbReference>
<dbReference type="KEGG" id="mprt:ET475_07920"/>
<evidence type="ECO:0000256" key="1">
    <source>
        <dbReference type="ARBA" id="ARBA00022801"/>
    </source>
</evidence>
<dbReference type="OrthoDB" id="3211023at2"/>
<keyword evidence="4" id="KW-1185">Reference proteome</keyword>
<dbReference type="Gene3D" id="3.40.50.1820">
    <property type="entry name" value="alpha/beta hydrolase"/>
    <property type="match status" value="1"/>
</dbReference>
<evidence type="ECO:0000313" key="3">
    <source>
        <dbReference type="EMBL" id="QAY59929.1"/>
    </source>
</evidence>
<gene>
    <name evidence="3" type="ORF">ET475_07920</name>
</gene>
<sequence length="300" mass="31283">MTVGSDDDLSARLGVAAENDALLGPIDWSALPDGAESDVFAAPSGPLARITLGPAGGDRVVLVSGMTGSKEDFVRVMPLLAASGYRVESFDMAGQYDSCDAGPAPGGRYTMELFEHDLTALLADGPPAHVLGYSFAGTVAAAVAGARPELVRSLTLLSTTPAVGQALRSFKVLGPFSVMLPPVALGHLFVWVLRHNVHRAPQDRAVFVTARFAKTRVDSVIDIFDLMKHTPDVAPAVSAAGIPILVVAGSHDVWPLAAHQNFAERLGGNLIVLDAGHSPCESAPHQLAVAMLGLFDDVGH</sequence>